<organism evidence="6 7">
    <name type="scientific">Sphingobium fontiphilum</name>
    <dbReference type="NCBI Taxonomy" id="944425"/>
    <lineage>
        <taxon>Bacteria</taxon>
        <taxon>Pseudomonadati</taxon>
        <taxon>Pseudomonadota</taxon>
        <taxon>Alphaproteobacteria</taxon>
        <taxon>Sphingomonadales</taxon>
        <taxon>Sphingomonadaceae</taxon>
        <taxon>Sphingobium</taxon>
    </lineage>
</organism>
<dbReference type="SUPFAM" id="SSF53850">
    <property type="entry name" value="Periplasmic binding protein-like II"/>
    <property type="match status" value="1"/>
</dbReference>
<evidence type="ECO:0000313" key="7">
    <source>
        <dbReference type="Proteomes" id="UP000552757"/>
    </source>
</evidence>
<evidence type="ECO:0000259" key="5">
    <source>
        <dbReference type="PROSITE" id="PS50931"/>
    </source>
</evidence>
<dbReference type="Pfam" id="PF00126">
    <property type="entry name" value="HTH_1"/>
    <property type="match status" value="1"/>
</dbReference>
<dbReference type="Proteomes" id="UP000552757">
    <property type="component" value="Unassembled WGS sequence"/>
</dbReference>
<reference evidence="6 7" key="1">
    <citation type="submission" date="2020-08" db="EMBL/GenBank/DDBJ databases">
        <title>Genomic Encyclopedia of Type Strains, Phase IV (KMG-IV): sequencing the most valuable type-strain genomes for metagenomic binning, comparative biology and taxonomic classification.</title>
        <authorList>
            <person name="Goeker M."/>
        </authorList>
    </citation>
    <scope>NUCLEOTIDE SEQUENCE [LARGE SCALE GENOMIC DNA]</scope>
    <source>
        <strain evidence="6 7">DSM 29348</strain>
    </source>
</reference>
<dbReference type="CDD" id="cd08422">
    <property type="entry name" value="PBP2_CrgA_like"/>
    <property type="match status" value="1"/>
</dbReference>
<dbReference type="PANTHER" id="PTHR30537">
    <property type="entry name" value="HTH-TYPE TRANSCRIPTIONAL REGULATOR"/>
    <property type="match status" value="1"/>
</dbReference>
<dbReference type="SUPFAM" id="SSF46785">
    <property type="entry name" value="Winged helix' DNA-binding domain"/>
    <property type="match status" value="1"/>
</dbReference>
<evidence type="ECO:0000256" key="1">
    <source>
        <dbReference type="ARBA" id="ARBA00009437"/>
    </source>
</evidence>
<dbReference type="GO" id="GO:0003700">
    <property type="term" value="F:DNA-binding transcription factor activity"/>
    <property type="evidence" value="ECO:0007669"/>
    <property type="project" value="InterPro"/>
</dbReference>
<dbReference type="PANTHER" id="PTHR30537:SF5">
    <property type="entry name" value="HTH-TYPE TRANSCRIPTIONAL ACTIVATOR TTDR-RELATED"/>
    <property type="match status" value="1"/>
</dbReference>
<dbReference type="RefSeq" id="WP_183953722.1">
    <property type="nucleotide sequence ID" value="NZ_JACIEB010000001.1"/>
</dbReference>
<sequence length="306" mass="32906">MDPDYALFATIVAEGGMAAAGRRLHISPAMVSKRLMRLEQRLSARLIQRTTRRLALTPAGARLHADLLPIMAALDAAERRVAGLSEAVSGPLCISAPTSFGRMHVAPHLGRFLMLHPHVDLRLDLSDDYVDLLGARTDMAIRITADPGSGMAARRLATNRRLLCATPAYLDAFGAPERIGDLKHHRLLAADGQLPWRLIGPRGAATVDGQSHVRTNSSEVVRELMLGGVGIALRSLWDVSDALADGRVRQILSGHEGSSDVGLFAVYPHQPHPPLALSAFIDFLAEIYAPTPPWSHRGIAPALPAA</sequence>
<dbReference type="Gene3D" id="3.40.190.290">
    <property type="match status" value="1"/>
</dbReference>
<dbReference type="InterPro" id="IPR058163">
    <property type="entry name" value="LysR-type_TF_proteobact-type"/>
</dbReference>
<feature type="domain" description="HTH lysR-type" evidence="5">
    <location>
        <begin position="1"/>
        <end position="57"/>
    </location>
</feature>
<evidence type="ECO:0000256" key="2">
    <source>
        <dbReference type="ARBA" id="ARBA00023015"/>
    </source>
</evidence>
<dbReference type="InterPro" id="IPR036388">
    <property type="entry name" value="WH-like_DNA-bd_sf"/>
</dbReference>
<comment type="caution">
    <text evidence="6">The sequence shown here is derived from an EMBL/GenBank/DDBJ whole genome shotgun (WGS) entry which is preliminary data.</text>
</comment>
<gene>
    <name evidence="6" type="ORF">GGR44_000362</name>
</gene>
<dbReference type="InterPro" id="IPR036390">
    <property type="entry name" value="WH_DNA-bd_sf"/>
</dbReference>
<dbReference type="EMBL" id="JACIEB010000001">
    <property type="protein sequence ID" value="MBB3980731.1"/>
    <property type="molecule type" value="Genomic_DNA"/>
</dbReference>
<dbReference type="Gene3D" id="1.10.10.10">
    <property type="entry name" value="Winged helix-like DNA-binding domain superfamily/Winged helix DNA-binding domain"/>
    <property type="match status" value="1"/>
</dbReference>
<evidence type="ECO:0000313" key="6">
    <source>
        <dbReference type="EMBL" id="MBB3980731.1"/>
    </source>
</evidence>
<keyword evidence="2" id="KW-0805">Transcription regulation</keyword>
<comment type="similarity">
    <text evidence="1">Belongs to the LysR transcriptional regulatory family.</text>
</comment>
<keyword evidence="7" id="KW-1185">Reference proteome</keyword>
<dbReference type="Pfam" id="PF03466">
    <property type="entry name" value="LysR_substrate"/>
    <property type="match status" value="1"/>
</dbReference>
<accession>A0A7W6GM11</accession>
<dbReference type="PROSITE" id="PS50931">
    <property type="entry name" value="HTH_LYSR"/>
    <property type="match status" value="1"/>
</dbReference>
<keyword evidence="3 6" id="KW-0238">DNA-binding</keyword>
<name>A0A7W6GM11_9SPHN</name>
<protein>
    <submittedName>
        <fullName evidence="6">DNA-binding transcriptional LysR family regulator</fullName>
    </submittedName>
</protein>
<keyword evidence="4" id="KW-0804">Transcription</keyword>
<dbReference type="AlphaFoldDB" id="A0A7W6GM11"/>
<dbReference type="InterPro" id="IPR000847">
    <property type="entry name" value="LysR_HTH_N"/>
</dbReference>
<dbReference type="GO" id="GO:0003677">
    <property type="term" value="F:DNA binding"/>
    <property type="evidence" value="ECO:0007669"/>
    <property type="project" value="UniProtKB-KW"/>
</dbReference>
<proteinExistence type="inferred from homology"/>
<dbReference type="InterPro" id="IPR005119">
    <property type="entry name" value="LysR_subst-bd"/>
</dbReference>
<evidence type="ECO:0000256" key="3">
    <source>
        <dbReference type="ARBA" id="ARBA00023125"/>
    </source>
</evidence>
<evidence type="ECO:0000256" key="4">
    <source>
        <dbReference type="ARBA" id="ARBA00023163"/>
    </source>
</evidence>